<feature type="region of interest" description="Disordered" evidence="1">
    <location>
        <begin position="211"/>
        <end position="258"/>
    </location>
</feature>
<feature type="compositionally biased region" description="Basic and acidic residues" evidence="1">
    <location>
        <begin position="342"/>
        <end position="368"/>
    </location>
</feature>
<reference evidence="2 3" key="2">
    <citation type="journal article" date="2013" name="PLoS Genet.">
        <title>Comparative genome structure, secondary metabolite, and effector coding capacity across Cochliobolus pathogens.</title>
        <authorList>
            <person name="Condon B.J."/>
            <person name="Leng Y."/>
            <person name="Wu D."/>
            <person name="Bushley K.E."/>
            <person name="Ohm R.A."/>
            <person name="Otillar R."/>
            <person name="Martin J."/>
            <person name="Schackwitz W."/>
            <person name="Grimwood J."/>
            <person name="MohdZainudin N."/>
            <person name="Xue C."/>
            <person name="Wang R."/>
            <person name="Manning V.A."/>
            <person name="Dhillon B."/>
            <person name="Tu Z.J."/>
            <person name="Steffenson B.J."/>
            <person name="Salamov A."/>
            <person name="Sun H."/>
            <person name="Lowry S."/>
            <person name="LaButti K."/>
            <person name="Han J."/>
            <person name="Copeland A."/>
            <person name="Lindquist E."/>
            <person name="Barry K."/>
            <person name="Schmutz J."/>
            <person name="Baker S.E."/>
            <person name="Ciuffetti L.M."/>
            <person name="Grigoriev I.V."/>
            <person name="Zhong S."/>
            <person name="Turgeon B.G."/>
        </authorList>
    </citation>
    <scope>NUCLEOTIDE SEQUENCE [LARGE SCALE GENOMIC DNA]</scope>
    <source>
        <strain evidence="3">28A</strain>
    </source>
</reference>
<feature type="compositionally biased region" description="Acidic residues" evidence="1">
    <location>
        <begin position="542"/>
        <end position="568"/>
    </location>
</feature>
<dbReference type="OrthoDB" id="3694353at2759"/>
<feature type="compositionally biased region" description="Basic and acidic residues" evidence="1">
    <location>
        <begin position="19"/>
        <end position="31"/>
    </location>
</feature>
<feature type="region of interest" description="Disordered" evidence="1">
    <location>
        <begin position="497"/>
        <end position="581"/>
    </location>
</feature>
<evidence type="ECO:0000313" key="2">
    <source>
        <dbReference type="EMBL" id="EOA81767.1"/>
    </source>
</evidence>
<feature type="region of interest" description="Disordered" evidence="1">
    <location>
        <begin position="334"/>
        <end position="404"/>
    </location>
</feature>
<dbReference type="HOGENOM" id="CLU_469433_0_0_1"/>
<feature type="region of interest" description="Disordered" evidence="1">
    <location>
        <begin position="1"/>
        <end position="47"/>
    </location>
</feature>
<dbReference type="GeneID" id="19406432"/>
<keyword evidence="3" id="KW-1185">Reference proteome</keyword>
<organism evidence="2 3">
    <name type="scientific">Exserohilum turcicum (strain 28A)</name>
    <name type="common">Northern leaf blight fungus</name>
    <name type="synonym">Setosphaeria turcica</name>
    <dbReference type="NCBI Taxonomy" id="671987"/>
    <lineage>
        <taxon>Eukaryota</taxon>
        <taxon>Fungi</taxon>
        <taxon>Dikarya</taxon>
        <taxon>Ascomycota</taxon>
        <taxon>Pezizomycotina</taxon>
        <taxon>Dothideomycetes</taxon>
        <taxon>Pleosporomycetidae</taxon>
        <taxon>Pleosporales</taxon>
        <taxon>Pleosporineae</taxon>
        <taxon>Pleosporaceae</taxon>
        <taxon>Exserohilum</taxon>
    </lineage>
</organism>
<name>R0JZY7_EXST2</name>
<dbReference type="RefSeq" id="XP_008031136.1">
    <property type="nucleotide sequence ID" value="XM_008032945.1"/>
</dbReference>
<protein>
    <submittedName>
        <fullName evidence="2">Uncharacterized protein</fullName>
    </submittedName>
</protein>
<dbReference type="Proteomes" id="UP000016935">
    <property type="component" value="Unassembled WGS sequence"/>
</dbReference>
<gene>
    <name evidence="2" type="ORF">SETTUDRAFT_99395</name>
</gene>
<evidence type="ECO:0000313" key="3">
    <source>
        <dbReference type="Proteomes" id="UP000016935"/>
    </source>
</evidence>
<feature type="compositionally biased region" description="Polar residues" evidence="1">
    <location>
        <begin position="1"/>
        <end position="17"/>
    </location>
</feature>
<reference evidence="2 3" key="1">
    <citation type="journal article" date="2012" name="PLoS Pathog.">
        <title>Diverse lifestyles and strategies of plant pathogenesis encoded in the genomes of eighteen Dothideomycetes fungi.</title>
        <authorList>
            <person name="Ohm R.A."/>
            <person name="Feau N."/>
            <person name="Henrissat B."/>
            <person name="Schoch C.L."/>
            <person name="Horwitz B.A."/>
            <person name="Barry K.W."/>
            <person name="Condon B.J."/>
            <person name="Copeland A.C."/>
            <person name="Dhillon B."/>
            <person name="Glaser F."/>
            <person name="Hesse C.N."/>
            <person name="Kosti I."/>
            <person name="LaButti K."/>
            <person name="Lindquist E.A."/>
            <person name="Lucas S."/>
            <person name="Salamov A.A."/>
            <person name="Bradshaw R.E."/>
            <person name="Ciuffetti L."/>
            <person name="Hamelin R.C."/>
            <person name="Kema G.H.J."/>
            <person name="Lawrence C."/>
            <person name="Scott J.A."/>
            <person name="Spatafora J.W."/>
            <person name="Turgeon B.G."/>
            <person name="de Wit P.J.G.M."/>
            <person name="Zhong S."/>
            <person name="Goodwin S.B."/>
            <person name="Grigoriev I.V."/>
        </authorList>
    </citation>
    <scope>NUCLEOTIDE SEQUENCE [LARGE SCALE GENOMIC DNA]</scope>
    <source>
        <strain evidence="3">28A</strain>
    </source>
</reference>
<proteinExistence type="predicted"/>
<feature type="compositionally biased region" description="Basic and acidic residues" evidence="1">
    <location>
        <begin position="386"/>
        <end position="404"/>
    </location>
</feature>
<sequence length="581" mass="66633">MPPYQPLTTEPPRTSSKPSRRDSQNDTKSVESAEPESESTESTESTECARKRLYAIQKQWVINAKPDIENRKFSAVPAISPKVTSIGARKDITDQMLIPSDIWLLRSLSPTKRLIAYTHMAKLARRMIQYDQISDEYQDIWSNITRLRATLFQNEQAWVARSKKGTDEEKVAHLSSVLREQSVQTTITQLMIQELQEFEKRNPWSITNGYQDFVDGPSPDEKTPTEQAARKKPTIIRKAQRDDCEKSYPNPAETISPDKVKHPLDQVAVPEYPLDSIFDYTPHPDTKRYKCRHPFDTGRSCCRDGLNRKQMLASISKDLSTWRGKVERLIQKGQLHPSHRTWNRDYGKNNRFGHNEQEKSVAKRKAEEEQQEEEGPRKRSKTGGEQTKKVTQEMKKTKAKEQGDKKTLEVGTLVAKESDTWSACTHNERAAQGAHGKEIEAALKKYDREYRYCRRIESMKKYPDWERFDNWWNIKHLQVQGMSLSAEQRDVLGRGEPYGIPDRNPEISKNAKKTVFAGKTTERGAEGEMGESEQTAAVQGEDGVEAFDDDDGLNDLFEDCEEEEEEGDGLDHLFEEDGEGL</sequence>
<dbReference type="eggNOG" id="ENOG502R91U">
    <property type="taxonomic scope" value="Eukaryota"/>
</dbReference>
<evidence type="ECO:0000256" key="1">
    <source>
        <dbReference type="SAM" id="MobiDB-lite"/>
    </source>
</evidence>
<accession>R0JZY7</accession>
<dbReference type="EMBL" id="KB908866">
    <property type="protein sequence ID" value="EOA81767.1"/>
    <property type="molecule type" value="Genomic_DNA"/>
</dbReference>
<dbReference type="AlphaFoldDB" id="R0JZY7"/>